<reference evidence="2" key="1">
    <citation type="submission" date="2021-01" db="EMBL/GenBank/DDBJ databases">
        <title>Lacisediminihabitans sp. nov. strain G11-30, isolated from Antarctic Soil.</title>
        <authorList>
            <person name="Li J."/>
        </authorList>
    </citation>
    <scope>NUCLEOTIDE SEQUENCE</scope>
    <source>
        <strain evidence="2">G11-30</strain>
    </source>
</reference>
<dbReference type="Proteomes" id="UP000636458">
    <property type="component" value="Unassembled WGS sequence"/>
</dbReference>
<comment type="caution">
    <text evidence="2">The sequence shown here is derived from an EMBL/GenBank/DDBJ whole genome shotgun (WGS) entry which is preliminary data.</text>
</comment>
<name>A0A934VWZ8_9MICO</name>
<dbReference type="InterPro" id="IPR020556">
    <property type="entry name" value="Amidase_CS"/>
</dbReference>
<dbReference type="PANTHER" id="PTHR46310:SF7">
    <property type="entry name" value="AMIDASE 1"/>
    <property type="match status" value="1"/>
</dbReference>
<dbReference type="Pfam" id="PF01425">
    <property type="entry name" value="Amidase"/>
    <property type="match status" value="1"/>
</dbReference>
<dbReference type="InterPro" id="IPR023631">
    <property type="entry name" value="Amidase_dom"/>
</dbReference>
<dbReference type="InterPro" id="IPR024507">
    <property type="entry name" value="AtzH-like"/>
</dbReference>
<dbReference type="SUPFAM" id="SSF54427">
    <property type="entry name" value="NTF2-like"/>
    <property type="match status" value="1"/>
</dbReference>
<dbReference type="PROSITE" id="PS00571">
    <property type="entry name" value="AMIDASES"/>
    <property type="match status" value="1"/>
</dbReference>
<protein>
    <submittedName>
        <fullName evidence="2">DUF3225 domain-containing protein</fullName>
    </submittedName>
</protein>
<dbReference type="Gene3D" id="3.90.1300.10">
    <property type="entry name" value="Amidase signature (AS) domain"/>
    <property type="match status" value="1"/>
</dbReference>
<dbReference type="AlphaFoldDB" id="A0A934VWZ8"/>
<accession>A0A934VWZ8</accession>
<evidence type="ECO:0000259" key="1">
    <source>
        <dbReference type="Pfam" id="PF01425"/>
    </source>
</evidence>
<keyword evidence="3" id="KW-1185">Reference proteome</keyword>
<dbReference type="EMBL" id="JAEPES010000001">
    <property type="protein sequence ID" value="MBK4346352.1"/>
    <property type="molecule type" value="Genomic_DNA"/>
</dbReference>
<feature type="domain" description="Amidase" evidence="1">
    <location>
        <begin position="135"/>
        <end position="310"/>
    </location>
</feature>
<dbReference type="SUPFAM" id="SSF75304">
    <property type="entry name" value="Amidase signature (AS) enzymes"/>
    <property type="match status" value="1"/>
</dbReference>
<sequence>MAPAGLLDAFWGYERALMANDLVALDGFFAPGPQTLRADAGGILVGHDAISAFRRGRGGAPARTIGDVHVRRITDDTAVVIAQTLPSTGGRGQQTQVWCRTTDGSWVIEAAHVSQPAAAIAAAVWRVVGSPLVAGAASGPLVGQTVAVKDLFAVAGFATGAGVPAFLAARAPAGDNATVVAELLAAGASVQGIAQTDEFAYSIAGRNAHYGTPPNGAVPGAIPGGSSSGPASAVALGQASIGLGTDTGGSIRVPASYQGLWGLRTTHGAVSRAGMLPLAPSFDTVGWLTRDAATLELAASVSVDAAAQRSLEPSFVVDPSLVALATPEVQAAFASAVAGLSVTSVDLGDPDELVEAFRVTQAAEAWMSDGAWVDAHPGALGSDIAARFAVAKGITEGQALAGASAFDGARAHLDRVLGDRILLLPSASSAAPSTTAEGAELEAIRGSTLRLTCIAGITGRPALSVPLMTVPVETTAAAPVGLCLVGPRYSDLALIALGAALMAPLVE</sequence>
<organism evidence="2 3">
    <name type="scientific">Lacisediminihabitans changchengi</name>
    <dbReference type="NCBI Taxonomy" id="2787634"/>
    <lineage>
        <taxon>Bacteria</taxon>
        <taxon>Bacillati</taxon>
        <taxon>Actinomycetota</taxon>
        <taxon>Actinomycetes</taxon>
        <taxon>Micrococcales</taxon>
        <taxon>Microbacteriaceae</taxon>
        <taxon>Lacisediminihabitans</taxon>
    </lineage>
</organism>
<evidence type="ECO:0000313" key="2">
    <source>
        <dbReference type="EMBL" id="MBK4346352.1"/>
    </source>
</evidence>
<dbReference type="Pfam" id="PF11533">
    <property type="entry name" value="AtzH-like"/>
    <property type="match status" value="1"/>
</dbReference>
<dbReference type="InterPro" id="IPR032710">
    <property type="entry name" value="NTF2-like_dom_sf"/>
</dbReference>
<evidence type="ECO:0000313" key="3">
    <source>
        <dbReference type="Proteomes" id="UP000636458"/>
    </source>
</evidence>
<dbReference type="Gene3D" id="3.10.450.50">
    <property type="match status" value="1"/>
</dbReference>
<proteinExistence type="predicted"/>
<dbReference type="PANTHER" id="PTHR46310">
    <property type="entry name" value="AMIDASE 1"/>
    <property type="match status" value="1"/>
</dbReference>
<gene>
    <name evidence="2" type="ORF">IV501_01780</name>
</gene>
<dbReference type="InterPro" id="IPR036928">
    <property type="entry name" value="AS_sf"/>
</dbReference>